<organism evidence="5 6">
    <name type="scientific">Micrococcus flavus</name>
    <dbReference type="NCBI Taxonomy" id="384602"/>
    <lineage>
        <taxon>Bacteria</taxon>
        <taxon>Bacillati</taxon>
        <taxon>Actinomycetota</taxon>
        <taxon>Actinomycetes</taxon>
        <taxon>Micrococcales</taxon>
        <taxon>Micrococcaceae</taxon>
        <taxon>Micrococcus</taxon>
    </lineage>
</organism>
<dbReference type="PANTHER" id="PTHR40761:SF1">
    <property type="entry name" value="CONSERVED INTEGRAL MEMBRANE ALANINE VALINE AND LEUCINE RICH PROTEIN-RELATED"/>
    <property type="match status" value="1"/>
</dbReference>
<dbReference type="PANTHER" id="PTHR40761">
    <property type="entry name" value="CONSERVED INTEGRAL MEMBRANE ALANINE VALINE AND LEUCINE RICH PROTEIN-RELATED"/>
    <property type="match status" value="1"/>
</dbReference>
<dbReference type="OrthoDB" id="5187629at2"/>
<comment type="caution">
    <text evidence="5">The sequence shown here is derived from an EMBL/GenBank/DDBJ whole genome shotgun (WGS) entry which is preliminary data.</text>
</comment>
<dbReference type="InterPro" id="IPR008521">
    <property type="entry name" value="Mg_trans_NIPA"/>
</dbReference>
<evidence type="ECO:0000313" key="5">
    <source>
        <dbReference type="EMBL" id="MBB4883188.1"/>
    </source>
</evidence>
<keyword evidence="3" id="KW-1133">Transmembrane helix</keyword>
<dbReference type="EMBL" id="JACHMC010000001">
    <property type="protein sequence ID" value="MBB4883188.1"/>
    <property type="molecule type" value="Genomic_DNA"/>
</dbReference>
<dbReference type="GO" id="GO:0015095">
    <property type="term" value="F:magnesium ion transmembrane transporter activity"/>
    <property type="evidence" value="ECO:0007669"/>
    <property type="project" value="InterPro"/>
</dbReference>
<keyword evidence="2" id="KW-0812">Transmembrane</keyword>
<dbReference type="Pfam" id="PF05653">
    <property type="entry name" value="Mg_trans_NIPA"/>
    <property type="match status" value="1"/>
</dbReference>
<comment type="subcellular location">
    <subcellularLocation>
        <location evidence="1">Membrane</location>
        <topology evidence="1">Multi-pass membrane protein</topology>
    </subcellularLocation>
</comment>
<evidence type="ECO:0000313" key="6">
    <source>
        <dbReference type="Proteomes" id="UP000560081"/>
    </source>
</evidence>
<name>A0A4Y8X2F0_9MICC</name>
<proteinExistence type="predicted"/>
<evidence type="ECO:0000256" key="2">
    <source>
        <dbReference type="ARBA" id="ARBA00022692"/>
    </source>
</evidence>
<dbReference type="RefSeq" id="WP_135029187.1">
    <property type="nucleotide sequence ID" value="NZ_BMLA01000002.1"/>
</dbReference>
<dbReference type="GO" id="GO:0016020">
    <property type="term" value="C:membrane"/>
    <property type="evidence" value="ECO:0007669"/>
    <property type="project" value="UniProtKB-SubCell"/>
</dbReference>
<accession>A0A4Y8X2F0</accession>
<evidence type="ECO:0000256" key="4">
    <source>
        <dbReference type="ARBA" id="ARBA00023136"/>
    </source>
</evidence>
<evidence type="ECO:0000256" key="3">
    <source>
        <dbReference type="ARBA" id="ARBA00022989"/>
    </source>
</evidence>
<dbReference type="AlphaFoldDB" id="A0A4Y8X2F0"/>
<sequence length="299" mass="30417">MPLIPVLCALAGAVFLALGSERQARGVRALEGRAPAGAGMLALLRSPVWLMGGALMVAGIVLNVTALALAPLSVIQPLGAIAVAVTTVLHARTAGLRIDRGTWAAIAACTVGSAAFVLITLAATRQNPVPTPAQERVTVAIAWAAVLLAVPAALWLRRHVSALVPILAAGVLYGFVAVAVRLTAVRLLDGRVPDGDVIAVVAAAGLLGVWFVQTAYRHGPPDLVVAGLTVIDPMVGVLIGILVLGELRPDVPGWVGPGLVAAALVATVGIVRLARSHPDVLARRQDGRAPAPTSGDTPT</sequence>
<dbReference type="Proteomes" id="UP000560081">
    <property type="component" value="Unassembled WGS sequence"/>
</dbReference>
<protein>
    <submittedName>
        <fullName evidence="5">Uncharacterized protein</fullName>
    </submittedName>
</protein>
<evidence type="ECO:0000256" key="1">
    <source>
        <dbReference type="ARBA" id="ARBA00004141"/>
    </source>
</evidence>
<reference evidence="5 6" key="1">
    <citation type="submission" date="2020-08" db="EMBL/GenBank/DDBJ databases">
        <title>Sequencing the genomes of 1000 actinobacteria strains.</title>
        <authorList>
            <person name="Klenk H.-P."/>
        </authorList>
    </citation>
    <scope>NUCLEOTIDE SEQUENCE [LARGE SCALE GENOMIC DNA]</scope>
    <source>
        <strain evidence="5 6">DSM 19079</strain>
    </source>
</reference>
<keyword evidence="4" id="KW-0472">Membrane</keyword>
<keyword evidence="6" id="KW-1185">Reference proteome</keyword>
<gene>
    <name evidence="5" type="ORF">BJ976_001539</name>
</gene>